<dbReference type="OrthoDB" id="2671at2759"/>
<accession>A5DYW6</accession>
<dbReference type="PANTHER" id="PTHR12937:SF0">
    <property type="entry name" value="VACUOLAR PROTEIN SORTING-ASSOCIATED PROTEIN 28 HOMOLOG"/>
    <property type="match status" value="1"/>
</dbReference>
<keyword evidence="2 5" id="KW-0813">Transport</keyword>
<evidence type="ECO:0000313" key="9">
    <source>
        <dbReference type="EMBL" id="EDK44374.1"/>
    </source>
</evidence>
<dbReference type="InParanoid" id="A5DYW6"/>
<dbReference type="PIRSF" id="PIRSF017535">
    <property type="entry name" value="VPS28"/>
    <property type="match status" value="1"/>
</dbReference>
<dbReference type="Gene3D" id="1.20.120.1130">
    <property type="match status" value="1"/>
</dbReference>
<dbReference type="OMA" id="CDEFPTV"/>
<dbReference type="VEuPathDB" id="FungiDB:LELG_02553"/>
<dbReference type="EMBL" id="CH981526">
    <property type="protein sequence ID" value="EDK44374.1"/>
    <property type="molecule type" value="Genomic_DNA"/>
</dbReference>
<comment type="function">
    <text evidence="5">Component of the ESCRT-I complex (endosomal sorting complex required for transport I), a regulator of vesicular trafficking process.</text>
</comment>
<dbReference type="AlphaFoldDB" id="A5DYW6"/>
<dbReference type="GO" id="GO:0043328">
    <property type="term" value="P:protein transport to vacuole involved in ubiquitin-dependent protein catabolic process via the multivesicular body sorting pathway"/>
    <property type="evidence" value="ECO:0007669"/>
    <property type="project" value="TreeGrafter"/>
</dbReference>
<keyword evidence="3 5" id="KW-0967">Endosome</keyword>
<dbReference type="GO" id="GO:0000813">
    <property type="term" value="C:ESCRT I complex"/>
    <property type="evidence" value="ECO:0007669"/>
    <property type="project" value="UniProtKB-UniRule"/>
</dbReference>
<evidence type="ECO:0000256" key="6">
    <source>
        <dbReference type="PROSITE-ProRule" id="PRU00642"/>
    </source>
</evidence>
<dbReference type="InterPro" id="IPR038358">
    <property type="entry name" value="VPS28_N_sf"/>
</dbReference>
<evidence type="ECO:0000313" key="10">
    <source>
        <dbReference type="Proteomes" id="UP000001996"/>
    </source>
</evidence>
<dbReference type="InterPro" id="IPR007143">
    <property type="entry name" value="Vps28"/>
</dbReference>
<dbReference type="PANTHER" id="PTHR12937">
    <property type="entry name" value="VACUOLAR PROTEIN SORTING 28, ISOFORM 2 VPS28"/>
    <property type="match status" value="1"/>
</dbReference>
<evidence type="ECO:0000259" key="8">
    <source>
        <dbReference type="PROSITE" id="PS51313"/>
    </source>
</evidence>
<proteinExistence type="inferred from homology"/>
<dbReference type="PROSITE" id="PS51310">
    <property type="entry name" value="VPS28_C"/>
    <property type="match status" value="1"/>
</dbReference>
<dbReference type="PROSITE" id="PS51313">
    <property type="entry name" value="VPS28_N"/>
    <property type="match status" value="1"/>
</dbReference>
<dbReference type="KEGG" id="lel:PVL30_003388"/>
<evidence type="ECO:0000256" key="1">
    <source>
        <dbReference type="ARBA" id="ARBA00004177"/>
    </source>
</evidence>
<dbReference type="SUPFAM" id="SSF140427">
    <property type="entry name" value="VPS28 C-terminal domain-like"/>
    <property type="match status" value="1"/>
</dbReference>
<dbReference type="SUPFAM" id="SSF140111">
    <property type="entry name" value="Endosomal sorting complex assembly domain"/>
    <property type="match status" value="1"/>
</dbReference>
<evidence type="ECO:0000256" key="4">
    <source>
        <dbReference type="ARBA" id="ARBA00022927"/>
    </source>
</evidence>
<dbReference type="InterPro" id="IPR017899">
    <property type="entry name" value="VPS28_C"/>
</dbReference>
<gene>
    <name evidence="9" type="ORF">LELG_02553</name>
</gene>
<dbReference type="Proteomes" id="UP000001996">
    <property type="component" value="Unassembled WGS sequence"/>
</dbReference>
<dbReference type="InterPro" id="IPR017898">
    <property type="entry name" value="VPS28_N"/>
</dbReference>
<feature type="domain" description="VPS28 C-terminal" evidence="7">
    <location>
        <begin position="170"/>
        <end position="263"/>
    </location>
</feature>
<protein>
    <recommendedName>
        <fullName evidence="5">Vacuolar protein sorting-associated protein 28</fullName>
    </recommendedName>
    <alternativeName>
        <fullName evidence="5">ESCRT-I complex subunit VPS28</fullName>
    </alternativeName>
</protein>
<dbReference type="GO" id="GO:0044877">
    <property type="term" value="F:protein-containing complex binding"/>
    <property type="evidence" value="ECO:0007669"/>
    <property type="project" value="TreeGrafter"/>
</dbReference>
<dbReference type="HOGENOM" id="CLU_076417_0_0_1"/>
<comment type="similarity">
    <text evidence="5 6">Belongs to the VPS28 family.</text>
</comment>
<evidence type="ECO:0000256" key="2">
    <source>
        <dbReference type="ARBA" id="ARBA00022448"/>
    </source>
</evidence>
<evidence type="ECO:0000256" key="3">
    <source>
        <dbReference type="ARBA" id="ARBA00022753"/>
    </source>
</evidence>
<comment type="subcellular location">
    <subcellularLocation>
        <location evidence="1">Endosome</location>
    </subcellularLocation>
</comment>
<keyword evidence="4 5" id="KW-0653">Protein transport</keyword>
<dbReference type="InterPro" id="IPR037202">
    <property type="entry name" value="ESCRT_assembly_dom"/>
</dbReference>
<dbReference type="Pfam" id="PF03997">
    <property type="entry name" value="VPS28"/>
    <property type="match status" value="1"/>
</dbReference>
<feature type="domain" description="VPS28 N-terminal" evidence="8">
    <location>
        <begin position="17"/>
        <end position="143"/>
    </location>
</feature>
<keyword evidence="10" id="KW-1185">Reference proteome</keyword>
<sequence length="264" mass="29702">MSTYQDYAPTSLTSFTVSSDSVKYSQEISKSTLIETSTHQSVYNALAEVCSILPTLDMLEVSFIKDFITEKEKYTTTTYRLINQYQMILKGFDNDAIQVLQKLLPDLENDLSNFLPLFVDKFNLNCPQAVKRLISGVPSVIDQVSHNSAGEQNINQNGNQNGQNSQSVSGNARLIAEITGNFITCMDALKLNYSTRAQLHPLLSDLVVNLNELSENIQFEGKSKLINWLIKINNLEKELNQEDSDAFLKDLDVAYKGFYSSLDR</sequence>
<dbReference type="STRING" id="379508.A5DYW6"/>
<evidence type="ECO:0000259" key="7">
    <source>
        <dbReference type="PROSITE" id="PS51310"/>
    </source>
</evidence>
<dbReference type="eggNOG" id="KOG3284">
    <property type="taxonomic scope" value="Eukaryota"/>
</dbReference>
<organism evidence="9 10">
    <name type="scientific">Lodderomyces elongisporus (strain ATCC 11503 / CBS 2605 / JCM 1781 / NBRC 1676 / NRRL YB-4239)</name>
    <name type="common">Yeast</name>
    <name type="synonym">Saccharomyces elongisporus</name>
    <dbReference type="NCBI Taxonomy" id="379508"/>
    <lineage>
        <taxon>Eukaryota</taxon>
        <taxon>Fungi</taxon>
        <taxon>Dikarya</taxon>
        <taxon>Ascomycota</taxon>
        <taxon>Saccharomycotina</taxon>
        <taxon>Pichiomycetes</taxon>
        <taxon>Debaryomycetaceae</taxon>
        <taxon>Candida/Lodderomyces clade</taxon>
        <taxon>Lodderomyces</taxon>
    </lineage>
</organism>
<dbReference type="FunCoup" id="A5DYW6">
    <property type="interactions" value="584"/>
</dbReference>
<dbReference type="InterPro" id="IPR037206">
    <property type="entry name" value="VPS28_C_sf"/>
</dbReference>
<dbReference type="GeneID" id="5233389"/>
<dbReference type="Gene3D" id="1.20.1440.200">
    <property type="match status" value="1"/>
</dbReference>
<evidence type="ECO:0000256" key="5">
    <source>
        <dbReference type="PIRNR" id="PIRNR017535"/>
    </source>
</evidence>
<name>A5DYW6_LODEL</name>
<reference evidence="9 10" key="1">
    <citation type="journal article" date="2009" name="Nature">
        <title>Evolution of pathogenicity and sexual reproduction in eight Candida genomes.</title>
        <authorList>
            <person name="Butler G."/>
            <person name="Rasmussen M.D."/>
            <person name="Lin M.F."/>
            <person name="Santos M.A."/>
            <person name="Sakthikumar S."/>
            <person name="Munro C.A."/>
            <person name="Rheinbay E."/>
            <person name="Grabherr M."/>
            <person name="Forche A."/>
            <person name="Reedy J.L."/>
            <person name="Agrafioti I."/>
            <person name="Arnaud M.B."/>
            <person name="Bates S."/>
            <person name="Brown A.J."/>
            <person name="Brunke S."/>
            <person name="Costanzo M.C."/>
            <person name="Fitzpatrick D.A."/>
            <person name="de Groot P.W."/>
            <person name="Harris D."/>
            <person name="Hoyer L.L."/>
            <person name="Hube B."/>
            <person name="Klis F.M."/>
            <person name="Kodira C."/>
            <person name="Lennard N."/>
            <person name="Logue M.E."/>
            <person name="Martin R."/>
            <person name="Neiman A.M."/>
            <person name="Nikolaou E."/>
            <person name="Quail M.A."/>
            <person name="Quinn J."/>
            <person name="Santos M.C."/>
            <person name="Schmitzberger F.F."/>
            <person name="Sherlock G."/>
            <person name="Shah P."/>
            <person name="Silverstein K.A."/>
            <person name="Skrzypek M.S."/>
            <person name="Soll D."/>
            <person name="Staggs R."/>
            <person name="Stansfield I."/>
            <person name="Stumpf M.P."/>
            <person name="Sudbery P.E."/>
            <person name="Srikantha T."/>
            <person name="Zeng Q."/>
            <person name="Berman J."/>
            <person name="Berriman M."/>
            <person name="Heitman J."/>
            <person name="Gow N.A."/>
            <person name="Lorenz M.C."/>
            <person name="Birren B.W."/>
            <person name="Kellis M."/>
            <person name="Cuomo C.A."/>
        </authorList>
    </citation>
    <scope>NUCLEOTIDE SEQUENCE [LARGE SCALE GENOMIC DNA]</scope>
    <source>
        <strain evidence="10">ATCC 11503 / BCRC 21390 / CBS 2605 / JCM 1781 / NBRC 1676 / NRRL YB-4239</strain>
    </source>
</reference>